<dbReference type="EMBL" id="CAAALY010046528">
    <property type="protein sequence ID" value="VEL20453.1"/>
    <property type="molecule type" value="Genomic_DNA"/>
</dbReference>
<organism evidence="1 2">
    <name type="scientific">Protopolystoma xenopodis</name>
    <dbReference type="NCBI Taxonomy" id="117903"/>
    <lineage>
        <taxon>Eukaryota</taxon>
        <taxon>Metazoa</taxon>
        <taxon>Spiralia</taxon>
        <taxon>Lophotrochozoa</taxon>
        <taxon>Platyhelminthes</taxon>
        <taxon>Monogenea</taxon>
        <taxon>Polyopisthocotylea</taxon>
        <taxon>Polystomatidea</taxon>
        <taxon>Polystomatidae</taxon>
        <taxon>Protopolystoma</taxon>
    </lineage>
</organism>
<dbReference type="AlphaFoldDB" id="A0A3S5BDL3"/>
<proteinExistence type="predicted"/>
<comment type="caution">
    <text evidence="1">The sequence shown here is derived from an EMBL/GenBank/DDBJ whole genome shotgun (WGS) entry which is preliminary data.</text>
</comment>
<gene>
    <name evidence="1" type="ORF">PXEA_LOCUS13893</name>
</gene>
<name>A0A3S5BDL3_9PLAT</name>
<protein>
    <submittedName>
        <fullName evidence="1">Uncharacterized protein</fullName>
    </submittedName>
</protein>
<sequence>MPCLLLQFYTFTCRKTVSVSIALPRSLLTRLPAFIAGPQLQPFVLSFRRRREHANGNRVAYADCCCLYELIKGLLCVDDHWRVGEGKILAKWNPERMWPWFLVQILLRLRRRRRQWRYSRHQCASDLHCICHVESVNP</sequence>
<reference evidence="1" key="1">
    <citation type="submission" date="2018-11" db="EMBL/GenBank/DDBJ databases">
        <authorList>
            <consortium name="Pathogen Informatics"/>
        </authorList>
    </citation>
    <scope>NUCLEOTIDE SEQUENCE</scope>
</reference>
<accession>A0A3S5BDL3</accession>
<keyword evidence="2" id="KW-1185">Reference proteome</keyword>
<dbReference type="Proteomes" id="UP000784294">
    <property type="component" value="Unassembled WGS sequence"/>
</dbReference>
<evidence type="ECO:0000313" key="2">
    <source>
        <dbReference type="Proteomes" id="UP000784294"/>
    </source>
</evidence>
<evidence type="ECO:0000313" key="1">
    <source>
        <dbReference type="EMBL" id="VEL20453.1"/>
    </source>
</evidence>